<organism evidence="1 2">
    <name type="scientific">Gemmata obscuriglobus</name>
    <dbReference type="NCBI Taxonomy" id="114"/>
    <lineage>
        <taxon>Bacteria</taxon>
        <taxon>Pseudomonadati</taxon>
        <taxon>Planctomycetota</taxon>
        <taxon>Planctomycetia</taxon>
        <taxon>Gemmatales</taxon>
        <taxon>Gemmataceae</taxon>
        <taxon>Gemmata</taxon>
    </lineage>
</organism>
<dbReference type="Gene3D" id="3.40.30.10">
    <property type="entry name" value="Glutaredoxin"/>
    <property type="match status" value="1"/>
</dbReference>
<accession>A0A2Z3GXX0</accession>
<dbReference type="KEGG" id="gog:C1280_17510"/>
<name>A0A2Z3GXX0_9BACT</name>
<evidence type="ECO:0000313" key="2">
    <source>
        <dbReference type="Proteomes" id="UP000245802"/>
    </source>
</evidence>
<dbReference type="EMBL" id="CP025958">
    <property type="protein sequence ID" value="AWM38603.1"/>
    <property type="molecule type" value="Genomic_DNA"/>
</dbReference>
<dbReference type="Proteomes" id="UP000245802">
    <property type="component" value="Chromosome"/>
</dbReference>
<reference evidence="1 2" key="1">
    <citation type="submission" date="2018-01" db="EMBL/GenBank/DDBJ databases">
        <title>G. obscuriglobus.</title>
        <authorList>
            <person name="Franke J."/>
            <person name="Blomberg W."/>
            <person name="Selmecki A."/>
        </authorList>
    </citation>
    <scope>NUCLEOTIDE SEQUENCE [LARGE SCALE GENOMIC DNA]</scope>
    <source>
        <strain evidence="1 2">DSM 5831</strain>
    </source>
</reference>
<sequence>MNEVFPMPESNEKLAKIAENLLIGEFHRHVMLCVGDACCGAIGKDGAQAAWDALKDELKTRNLSLATGPTACYRTKVSCLRVCAGGPLLVVYPEGTWYGNMTADRIPRFVQEHLIDGKPIEEWVFARNPLPNPPTAEPVQG</sequence>
<proteinExistence type="predicted"/>
<evidence type="ECO:0000313" key="1">
    <source>
        <dbReference type="EMBL" id="AWM38603.1"/>
    </source>
</evidence>
<dbReference type="AlphaFoldDB" id="A0A2Z3GXX0"/>
<keyword evidence="2" id="KW-1185">Reference proteome</keyword>
<dbReference type="InterPro" id="IPR036249">
    <property type="entry name" value="Thioredoxin-like_sf"/>
</dbReference>
<dbReference type="CDD" id="cd02980">
    <property type="entry name" value="TRX_Fd_family"/>
    <property type="match status" value="1"/>
</dbReference>
<gene>
    <name evidence="1" type="ORF">C1280_17510</name>
</gene>
<dbReference type="SUPFAM" id="SSF52833">
    <property type="entry name" value="Thioredoxin-like"/>
    <property type="match status" value="1"/>
</dbReference>
<protein>
    <submittedName>
        <fullName evidence="1">Ferredoxin</fullName>
    </submittedName>
</protein>